<keyword evidence="6" id="KW-1185">Reference proteome</keyword>
<keyword evidence="2" id="KW-0812">Transmembrane</keyword>
<dbReference type="GO" id="GO:0006915">
    <property type="term" value="P:apoptotic process"/>
    <property type="evidence" value="ECO:0007669"/>
    <property type="project" value="UniProtKB-KW"/>
</dbReference>
<dbReference type="EMBL" id="CACRXK020024638">
    <property type="protein sequence ID" value="CAB4038824.1"/>
    <property type="molecule type" value="Genomic_DNA"/>
</dbReference>
<feature type="domain" description="DED" evidence="3">
    <location>
        <begin position="3"/>
        <end position="79"/>
    </location>
</feature>
<evidence type="ECO:0000313" key="6">
    <source>
        <dbReference type="Proteomes" id="UP001152795"/>
    </source>
</evidence>
<dbReference type="Proteomes" id="UP001152795">
    <property type="component" value="Unassembled WGS sequence"/>
</dbReference>
<keyword evidence="2" id="KW-1133">Transmembrane helix</keyword>
<feature type="transmembrane region" description="Helical" evidence="2">
    <location>
        <begin position="210"/>
        <end position="230"/>
    </location>
</feature>
<keyword evidence="1" id="KW-0053">Apoptosis</keyword>
<dbReference type="GO" id="GO:0042981">
    <property type="term" value="P:regulation of apoptotic process"/>
    <property type="evidence" value="ECO:0007669"/>
    <property type="project" value="InterPro"/>
</dbReference>
<gene>
    <name evidence="5" type="ORF">PACLA_8A021437</name>
    <name evidence="4" type="ORF">PACLA_8A058386</name>
</gene>
<evidence type="ECO:0000256" key="2">
    <source>
        <dbReference type="SAM" id="Phobius"/>
    </source>
</evidence>
<dbReference type="SUPFAM" id="SSF47986">
    <property type="entry name" value="DEATH domain"/>
    <property type="match status" value="1"/>
</dbReference>
<evidence type="ECO:0000256" key="1">
    <source>
        <dbReference type="ARBA" id="ARBA00022703"/>
    </source>
</evidence>
<dbReference type="CDD" id="cd08336">
    <property type="entry name" value="DED_FADD"/>
    <property type="match status" value="1"/>
</dbReference>
<dbReference type="SMART" id="SM00031">
    <property type="entry name" value="DED"/>
    <property type="match status" value="1"/>
</dbReference>
<feature type="transmembrane region" description="Helical" evidence="2">
    <location>
        <begin position="168"/>
        <end position="190"/>
    </location>
</feature>
<name>A0A7D9I971_PARCT</name>
<dbReference type="OrthoDB" id="5985210at2759"/>
<protein>
    <submittedName>
        <fullName evidence="5">FAS-associated death domain</fullName>
    </submittedName>
</protein>
<proteinExistence type="predicted"/>
<comment type="caution">
    <text evidence="5">The sequence shown here is derived from an EMBL/GenBank/DDBJ whole genome shotgun (WGS) entry which is preliminary data.</text>
</comment>
<reference evidence="5" key="1">
    <citation type="submission" date="2020-04" db="EMBL/GenBank/DDBJ databases">
        <authorList>
            <person name="Alioto T."/>
            <person name="Alioto T."/>
            <person name="Gomez Garrido J."/>
        </authorList>
    </citation>
    <scope>NUCLEOTIDE SEQUENCE</scope>
    <source>
        <strain evidence="5">A484AB</strain>
    </source>
</reference>
<dbReference type="PROSITE" id="PS50168">
    <property type="entry name" value="DED"/>
    <property type="match status" value="1"/>
</dbReference>
<dbReference type="Gene3D" id="1.10.533.10">
    <property type="entry name" value="Death Domain, Fas"/>
    <property type="match status" value="1"/>
</dbReference>
<dbReference type="InterPro" id="IPR001875">
    <property type="entry name" value="DED_dom"/>
</dbReference>
<organism evidence="5 6">
    <name type="scientific">Paramuricea clavata</name>
    <name type="common">Red gorgonian</name>
    <name type="synonym">Violescent sea-whip</name>
    <dbReference type="NCBI Taxonomy" id="317549"/>
    <lineage>
        <taxon>Eukaryota</taxon>
        <taxon>Metazoa</taxon>
        <taxon>Cnidaria</taxon>
        <taxon>Anthozoa</taxon>
        <taxon>Octocorallia</taxon>
        <taxon>Malacalcyonacea</taxon>
        <taxon>Plexauridae</taxon>
        <taxon>Paramuricea</taxon>
    </lineage>
</organism>
<accession>A0A7D9I971</accession>
<keyword evidence="2" id="KW-0472">Membrane</keyword>
<evidence type="ECO:0000313" key="4">
    <source>
        <dbReference type="EMBL" id="CAB4001480.1"/>
    </source>
</evidence>
<dbReference type="EMBL" id="CACRXK020004097">
    <property type="protein sequence ID" value="CAB4001480.1"/>
    <property type="molecule type" value="Genomic_DNA"/>
</dbReference>
<evidence type="ECO:0000259" key="3">
    <source>
        <dbReference type="PROSITE" id="PS50168"/>
    </source>
</evidence>
<dbReference type="AlphaFoldDB" id="A0A7D9I971"/>
<dbReference type="PANTHER" id="PTHR48169">
    <property type="entry name" value="DED DOMAIN-CONTAINING PROTEIN"/>
    <property type="match status" value="1"/>
</dbReference>
<dbReference type="InterPro" id="IPR011029">
    <property type="entry name" value="DEATH-like_dom_sf"/>
</dbReference>
<dbReference type="PANTHER" id="PTHR48169:SF7">
    <property type="entry name" value="CASPASE 10"/>
    <property type="match status" value="1"/>
</dbReference>
<sequence length="311" mass="35059">MEKFNVLLQKISRDLNPNDLEDLVYICHVEESRKATITSGHHLFTHLRHNRCISEENVDYLKEILNAIHRHDLVSLVERFEGLETTDVGQNVNVKSEPTTSTEMSPVAIKPFNQQDFVNRGVENIQRSSAVCDDGCQIQIAGREGTNQIPCCVVYWPCLQMTCHKIHFCYVILTLIFILAIITTALCWFADVPKVSEHLKSDKSVRNSGIFVIIALILAFPIFMFIVFFARKCWKRRQENAVTFSTANTPASTQVAADVAKNEDSGPSMVLQINPSCEDEMNDEPTTCGSYIGNIITTRDTEPILSQESES</sequence>
<dbReference type="Pfam" id="PF01335">
    <property type="entry name" value="DED"/>
    <property type="match status" value="1"/>
</dbReference>
<evidence type="ECO:0000313" key="5">
    <source>
        <dbReference type="EMBL" id="CAB4038824.1"/>
    </source>
</evidence>